<sequence>MPFEISELTSPFAIDEALAGAAYEPEDVELLDTAFARACDQVAERLVIGEGIRSLLAFAILEGAKSGLRDPEHLTAFALRALPSFRAQEEIR</sequence>
<dbReference type="AlphaFoldDB" id="A0A1G4UIC7"/>
<dbReference type="EMBL" id="FMTP01000008">
    <property type="protein sequence ID" value="SCW93307.1"/>
    <property type="molecule type" value="Genomic_DNA"/>
</dbReference>
<accession>A0A1G4UIC7</accession>
<protein>
    <submittedName>
        <fullName evidence="1">Uncharacterized protein</fullName>
    </submittedName>
</protein>
<organism evidence="1 2">
    <name type="scientific">Ancylobacter rudongensis</name>
    <dbReference type="NCBI Taxonomy" id="177413"/>
    <lineage>
        <taxon>Bacteria</taxon>
        <taxon>Pseudomonadati</taxon>
        <taxon>Pseudomonadota</taxon>
        <taxon>Alphaproteobacteria</taxon>
        <taxon>Hyphomicrobiales</taxon>
        <taxon>Xanthobacteraceae</taxon>
        <taxon>Ancylobacter</taxon>
    </lineage>
</organism>
<evidence type="ECO:0000313" key="2">
    <source>
        <dbReference type="Proteomes" id="UP000198889"/>
    </source>
</evidence>
<evidence type="ECO:0000313" key="1">
    <source>
        <dbReference type="EMBL" id="SCW93307.1"/>
    </source>
</evidence>
<proteinExistence type="predicted"/>
<dbReference type="Proteomes" id="UP000198889">
    <property type="component" value="Unassembled WGS sequence"/>
</dbReference>
<gene>
    <name evidence="1" type="ORF">SAMN05660859_3936</name>
</gene>
<keyword evidence="2" id="KW-1185">Reference proteome</keyword>
<reference evidence="2" key="1">
    <citation type="submission" date="2016-10" db="EMBL/GenBank/DDBJ databases">
        <authorList>
            <person name="Varghese N."/>
            <person name="Submissions S."/>
        </authorList>
    </citation>
    <scope>NUCLEOTIDE SEQUENCE [LARGE SCALE GENOMIC DNA]</scope>
    <source>
        <strain evidence="2">CGMCC 1.1761</strain>
    </source>
</reference>
<dbReference type="RefSeq" id="WP_091443202.1">
    <property type="nucleotide sequence ID" value="NZ_FMTP01000008.1"/>
</dbReference>
<name>A0A1G4UIC7_9HYPH</name>